<keyword evidence="4 9" id="KW-0732">Signal</keyword>
<organism evidence="11 12">
    <name type="scientific">Cnephaeus nilssonii</name>
    <name type="common">Northern bat</name>
    <name type="synonym">Eptesicus nilssonii</name>
    <dbReference type="NCBI Taxonomy" id="3371016"/>
    <lineage>
        <taxon>Eukaryota</taxon>
        <taxon>Metazoa</taxon>
        <taxon>Chordata</taxon>
        <taxon>Craniata</taxon>
        <taxon>Vertebrata</taxon>
        <taxon>Euteleostomi</taxon>
        <taxon>Mammalia</taxon>
        <taxon>Eutheria</taxon>
        <taxon>Laurasiatheria</taxon>
        <taxon>Chiroptera</taxon>
        <taxon>Yangochiroptera</taxon>
        <taxon>Vespertilionidae</taxon>
        <taxon>Cnephaeus</taxon>
    </lineage>
</organism>
<evidence type="ECO:0000256" key="2">
    <source>
        <dbReference type="ARBA" id="ARBA00022475"/>
    </source>
</evidence>
<name>A0AA40HIG7_CNENI</name>
<evidence type="ECO:0000256" key="7">
    <source>
        <dbReference type="ARBA" id="ARBA00023180"/>
    </source>
</evidence>
<keyword evidence="8" id="KW-0449">Lipoprotein</keyword>
<sequence length="215" mass="22308">MEALALWALLAVLAQRGRGGPGAAPLDLADRGAHTGANLSCFRCFKAPAKELCRPAACARTDRVCVGHTLTFYYNEKVKAVGSRFPSSAGRGQGSPSGSVGERVGPLPGSQGLACGQHPLPAGRVLPPGGQPPAFPLSPAESKVGVMLSKRCAPRCPNSNMAYEWLSEPWLLRRVHRQCCNVSFCNAAPPAPGRPGARPGGLLLPLGLSLLAASP</sequence>
<evidence type="ECO:0000313" key="11">
    <source>
        <dbReference type="EMBL" id="KAK1331840.1"/>
    </source>
</evidence>
<dbReference type="Proteomes" id="UP001177744">
    <property type="component" value="Unassembled WGS sequence"/>
</dbReference>
<accession>A0AA40HIG7</accession>
<dbReference type="PANTHER" id="PTHR32217:SF2">
    <property type="entry name" value="LYMPHOCYTE ANTIGEN 6L"/>
    <property type="match status" value="1"/>
</dbReference>
<keyword evidence="6" id="KW-1015">Disulfide bond</keyword>
<keyword evidence="5" id="KW-0472">Membrane</keyword>
<comment type="subcellular location">
    <subcellularLocation>
        <location evidence="1">Cell membrane</location>
        <topology evidence="1">Lipid-anchor</topology>
        <topology evidence="1">GPI-anchor</topology>
    </subcellularLocation>
</comment>
<feature type="domain" description="UPAR/Ly6" evidence="10">
    <location>
        <begin position="143"/>
        <end position="187"/>
    </location>
</feature>
<dbReference type="InterPro" id="IPR051445">
    <property type="entry name" value="LY6H/LY6L_nAChR_modulators"/>
</dbReference>
<dbReference type="SUPFAM" id="SSF57302">
    <property type="entry name" value="Snake toxin-like"/>
    <property type="match status" value="1"/>
</dbReference>
<dbReference type="PANTHER" id="PTHR32217">
    <property type="entry name" value="LYMPHOCYTE ANTIGEN 6H"/>
    <property type="match status" value="1"/>
</dbReference>
<evidence type="ECO:0000256" key="1">
    <source>
        <dbReference type="ARBA" id="ARBA00004609"/>
    </source>
</evidence>
<evidence type="ECO:0000256" key="6">
    <source>
        <dbReference type="ARBA" id="ARBA00023157"/>
    </source>
</evidence>
<evidence type="ECO:0000256" key="5">
    <source>
        <dbReference type="ARBA" id="ARBA00023136"/>
    </source>
</evidence>
<comment type="caution">
    <text evidence="11">The sequence shown here is derived from an EMBL/GenBank/DDBJ whole genome shotgun (WGS) entry which is preliminary data.</text>
</comment>
<dbReference type="InterPro" id="IPR016054">
    <property type="entry name" value="LY6_UPA_recep-like"/>
</dbReference>
<evidence type="ECO:0000259" key="10">
    <source>
        <dbReference type="Pfam" id="PF00021"/>
    </source>
</evidence>
<dbReference type="InterPro" id="IPR045860">
    <property type="entry name" value="Snake_toxin-like_sf"/>
</dbReference>
<dbReference type="Pfam" id="PF00021">
    <property type="entry name" value="UPAR_LY6"/>
    <property type="match status" value="2"/>
</dbReference>
<dbReference type="GO" id="GO:0098552">
    <property type="term" value="C:side of membrane"/>
    <property type="evidence" value="ECO:0007669"/>
    <property type="project" value="UniProtKB-KW"/>
</dbReference>
<feature type="domain" description="UPAR/Ly6" evidence="10">
    <location>
        <begin position="38"/>
        <end position="74"/>
    </location>
</feature>
<keyword evidence="2" id="KW-1003">Cell membrane</keyword>
<feature type="signal peptide" evidence="9">
    <location>
        <begin position="1"/>
        <end position="19"/>
    </location>
</feature>
<dbReference type="GO" id="GO:0005886">
    <property type="term" value="C:plasma membrane"/>
    <property type="evidence" value="ECO:0007669"/>
    <property type="project" value="UniProtKB-SubCell"/>
</dbReference>
<dbReference type="EMBL" id="JAULJE010000019">
    <property type="protein sequence ID" value="KAK1331840.1"/>
    <property type="molecule type" value="Genomic_DNA"/>
</dbReference>
<evidence type="ECO:0000256" key="4">
    <source>
        <dbReference type="ARBA" id="ARBA00022729"/>
    </source>
</evidence>
<dbReference type="Gene3D" id="2.10.60.10">
    <property type="entry name" value="CD59"/>
    <property type="match status" value="1"/>
</dbReference>
<proteinExistence type="predicted"/>
<evidence type="ECO:0000256" key="3">
    <source>
        <dbReference type="ARBA" id="ARBA00022622"/>
    </source>
</evidence>
<evidence type="ECO:0000313" key="12">
    <source>
        <dbReference type="Proteomes" id="UP001177744"/>
    </source>
</evidence>
<keyword evidence="12" id="KW-1185">Reference proteome</keyword>
<keyword evidence="7" id="KW-0325">Glycoprotein</keyword>
<dbReference type="AlphaFoldDB" id="A0AA40HIG7"/>
<evidence type="ECO:0000256" key="9">
    <source>
        <dbReference type="SAM" id="SignalP"/>
    </source>
</evidence>
<feature type="chain" id="PRO_5041458655" description="UPAR/Ly6 domain-containing protein" evidence="9">
    <location>
        <begin position="20"/>
        <end position="215"/>
    </location>
</feature>
<reference evidence="11" key="1">
    <citation type="submission" date="2023-06" db="EMBL/GenBank/DDBJ databases">
        <title>Reference genome for the Northern bat (Eptesicus nilssonii), a most northern bat species.</title>
        <authorList>
            <person name="Laine V.N."/>
            <person name="Pulliainen A.T."/>
            <person name="Lilley T.M."/>
        </authorList>
    </citation>
    <scope>NUCLEOTIDE SEQUENCE</scope>
    <source>
        <strain evidence="11">BLF_Eptnil</strain>
        <tissue evidence="11">Kidney</tissue>
    </source>
</reference>
<evidence type="ECO:0000256" key="8">
    <source>
        <dbReference type="ARBA" id="ARBA00023288"/>
    </source>
</evidence>
<protein>
    <recommendedName>
        <fullName evidence="10">UPAR/Ly6 domain-containing protein</fullName>
    </recommendedName>
</protein>
<keyword evidence="3" id="KW-0336">GPI-anchor</keyword>
<gene>
    <name evidence="11" type="ORF">QTO34_007516</name>
</gene>